<reference evidence="1" key="1">
    <citation type="journal article" date="2020" name="Nature">
        <title>Giant virus diversity and host interactions through global metagenomics.</title>
        <authorList>
            <person name="Schulz F."/>
            <person name="Roux S."/>
            <person name="Paez-Espino D."/>
            <person name="Jungbluth S."/>
            <person name="Walsh D.A."/>
            <person name="Denef V.J."/>
            <person name="McMahon K.D."/>
            <person name="Konstantinidis K.T."/>
            <person name="Eloe-Fadrosh E.A."/>
            <person name="Kyrpides N.C."/>
            <person name="Woyke T."/>
        </authorList>
    </citation>
    <scope>NUCLEOTIDE SEQUENCE</scope>
    <source>
        <strain evidence="1">GVMAG-S-3300013094-100</strain>
    </source>
</reference>
<sequence length="287" mass="33730">MKLELRKFDMSKLKGDSVVVLIGARNTGKTVALMDMLRYHTSIPIGVVISGTECANHNFERVVPKFLIYDEYTPDIIAKFMDRQMKITGQHREEVKKYGRTDLDPRAFLILDDCLYDKSWINDKNIRATFMNGRHFNIFTCICMQYCMGIPPALRANVDYVFILRNNMIKEREKLYQQYAGMFPSFHVFNQVMNAATENYEFLVIDKKSQSNKLQDQVFWYKASTDVNYKMCSKELWQMQERNDEMEALGYKKDDDGEDEEYDNELVIRKTKGNKGVDIKVKKSHQF</sequence>
<organism evidence="1">
    <name type="scientific">viral metagenome</name>
    <dbReference type="NCBI Taxonomy" id="1070528"/>
    <lineage>
        <taxon>unclassified sequences</taxon>
        <taxon>metagenomes</taxon>
        <taxon>organismal metagenomes</taxon>
    </lineage>
</organism>
<dbReference type="EMBL" id="MN740975">
    <property type="protein sequence ID" value="QHU20852.1"/>
    <property type="molecule type" value="Genomic_DNA"/>
</dbReference>
<name>A0A6C0KSA6_9ZZZZ</name>
<dbReference type="SUPFAM" id="SSF52540">
    <property type="entry name" value="P-loop containing nucleoside triphosphate hydrolases"/>
    <property type="match status" value="1"/>
</dbReference>
<accession>A0A6C0KSA6</accession>
<proteinExistence type="predicted"/>
<dbReference type="AlphaFoldDB" id="A0A6C0KSA6"/>
<protein>
    <submittedName>
        <fullName evidence="1">Uncharacterized protein</fullName>
    </submittedName>
</protein>
<evidence type="ECO:0000313" key="1">
    <source>
        <dbReference type="EMBL" id="QHU20852.1"/>
    </source>
</evidence>
<dbReference type="InterPro" id="IPR027417">
    <property type="entry name" value="P-loop_NTPase"/>
</dbReference>